<name>A0ABY4GE67_9BACT</name>
<dbReference type="EMBL" id="CP095065">
    <property type="protein sequence ID" value="UOQ69220.1"/>
    <property type="molecule type" value="Genomic_DNA"/>
</dbReference>
<geneLocation type="plasmid" evidence="1 2">
    <name>unnamed4</name>
</geneLocation>
<sequence length="134" mass="14952">MSTLPVLCPALFVLFLVTGVSPVVAQMAEPVSLTQVAPASLRLRVASPDYARGYVQVVRLSTQQPLFRETYTAPTYGQRFDFDRAPSGRYQVDLQVGLARYHYSVHVRTHAGRSTAWVRKLVVEYEPALVVATR</sequence>
<evidence type="ECO:0000313" key="1">
    <source>
        <dbReference type="EMBL" id="UOQ69220.1"/>
    </source>
</evidence>
<evidence type="ECO:0000313" key="2">
    <source>
        <dbReference type="Proteomes" id="UP000830401"/>
    </source>
</evidence>
<accession>A0ABY4GE67</accession>
<gene>
    <name evidence="1" type="ORF">MUN86_27590</name>
</gene>
<proteinExistence type="predicted"/>
<reference evidence="1" key="1">
    <citation type="submission" date="2022-04" db="EMBL/GenBank/DDBJ databases">
        <title>Hymenobacter sp. isolated from the air.</title>
        <authorList>
            <person name="Won M."/>
            <person name="Lee C.-M."/>
            <person name="Woen H.-Y."/>
            <person name="Kwon S.-W."/>
        </authorList>
    </citation>
    <scope>NUCLEOTIDE SEQUENCE</scope>
    <source>
        <strain evidence="1">5420S-77</strain>
        <plasmid evidence="1">unnamed4</plasmid>
    </source>
</reference>
<organism evidence="1 2">
    <name type="scientific">Hymenobacter volaticus</name>
    <dbReference type="NCBI Taxonomy" id="2932254"/>
    <lineage>
        <taxon>Bacteria</taxon>
        <taxon>Pseudomonadati</taxon>
        <taxon>Bacteroidota</taxon>
        <taxon>Cytophagia</taxon>
        <taxon>Cytophagales</taxon>
        <taxon>Hymenobacteraceae</taxon>
        <taxon>Hymenobacter</taxon>
    </lineage>
</organism>
<protein>
    <submittedName>
        <fullName evidence="1">Uncharacterized protein</fullName>
    </submittedName>
</protein>
<dbReference type="RefSeq" id="WP_245126974.1">
    <property type="nucleotide sequence ID" value="NZ_CP095065.1"/>
</dbReference>
<keyword evidence="2" id="KW-1185">Reference proteome</keyword>
<keyword evidence="1" id="KW-0614">Plasmid</keyword>
<dbReference type="Proteomes" id="UP000830401">
    <property type="component" value="Plasmid unnamed4"/>
</dbReference>